<dbReference type="InterPro" id="IPR041304">
    <property type="entry name" value="AbiTii"/>
</dbReference>
<dbReference type="EMBL" id="AQFM01000027">
    <property type="protein sequence ID" value="EOR09936.1"/>
    <property type="molecule type" value="Genomic_DNA"/>
</dbReference>
<dbReference type="Proteomes" id="UP000016201">
    <property type="component" value="Unassembled WGS sequence"/>
</dbReference>
<sequence length="316" mass="35424">MTTSSSVIKLQQLALDPNIPINELLSNAYVIALKLDINDFSAWCQKELHGYQEDDQIPAYRIFRGNMYASDSSGYKPVVLSGENAEYYEMKIIRDAITNLQSLKSTNESQILLKLDPEIEKFFIEKFTQDDRQRFSRLGLTNNPYYDLVAPTYMPVLAISKAQIEHVFVIIRNTILNWSLSLEKQGILGNGLIFTKQEKQMTQHVNYNIGNVGNMANHNDNSTINQTSTNTVQVIKGDFNSLASKLKDYGVEETDIQDLRNVIDVTPTPTSSDELGEGVTNWLGKMSLKALKGSLKVGKDVAMGVLVEAITTYYCG</sequence>
<accession>R9BC23</accession>
<dbReference type="eggNOG" id="ENOG5030TGR">
    <property type="taxonomic scope" value="Bacteria"/>
</dbReference>
<reference evidence="2 3" key="1">
    <citation type="submission" date="2013-03" db="EMBL/GenBank/DDBJ databases">
        <title>The Genome Sequence of Acinetobacter tandoii CIP 107469.</title>
        <authorList>
            <consortium name="The Broad Institute Genome Sequencing Platform"/>
            <consortium name="The Broad Institute Genome Sequencing Center for Infectious Disease"/>
            <person name="Cerqueira G."/>
            <person name="Feldgarden M."/>
            <person name="Courvalin P."/>
            <person name="Perichon B."/>
            <person name="Grillot-Courvalin C."/>
            <person name="Clermont D."/>
            <person name="Rocha E."/>
            <person name="Yoon E.-J."/>
            <person name="Nemec A."/>
            <person name="Walker B."/>
            <person name="Young S.K."/>
            <person name="Zeng Q."/>
            <person name="Gargeya S."/>
            <person name="Fitzgerald M."/>
            <person name="Haas B."/>
            <person name="Abouelleil A."/>
            <person name="Alvarado L."/>
            <person name="Arachchi H.M."/>
            <person name="Berlin A.M."/>
            <person name="Chapman S.B."/>
            <person name="Dewar J."/>
            <person name="Goldberg J."/>
            <person name="Griggs A."/>
            <person name="Gujja S."/>
            <person name="Hansen M."/>
            <person name="Howarth C."/>
            <person name="Imamovic A."/>
            <person name="Larimer J."/>
            <person name="McCowan C."/>
            <person name="Murphy C."/>
            <person name="Neiman D."/>
            <person name="Pearson M."/>
            <person name="Priest M."/>
            <person name="Roberts A."/>
            <person name="Saif S."/>
            <person name="Shea T."/>
            <person name="Sisk P."/>
            <person name="Sykes S."/>
            <person name="Wortman J."/>
            <person name="Nusbaum C."/>
            <person name="Birren B."/>
        </authorList>
    </citation>
    <scope>NUCLEOTIDE SEQUENCE [LARGE SCALE GENOMIC DNA]</scope>
    <source>
        <strain evidence="2 3">CIP 107469</strain>
    </source>
</reference>
<name>R9BC23_9GAMM</name>
<proteinExistence type="predicted"/>
<dbReference type="OrthoDB" id="766804at2"/>
<organism evidence="2 3">
    <name type="scientific">Acinetobacter tandoii DSM 14970 = CIP 107469</name>
    <dbReference type="NCBI Taxonomy" id="1120927"/>
    <lineage>
        <taxon>Bacteria</taxon>
        <taxon>Pseudomonadati</taxon>
        <taxon>Pseudomonadota</taxon>
        <taxon>Gammaproteobacteria</taxon>
        <taxon>Moraxellales</taxon>
        <taxon>Moraxellaceae</taxon>
        <taxon>Acinetobacter</taxon>
    </lineage>
</organism>
<dbReference type="Pfam" id="PF18864">
    <property type="entry name" value="AbiTii"/>
    <property type="match status" value="1"/>
</dbReference>
<evidence type="ECO:0000313" key="2">
    <source>
        <dbReference type="EMBL" id="EOR09936.1"/>
    </source>
</evidence>
<dbReference type="RefSeq" id="WP_016165983.1">
    <property type="nucleotide sequence ID" value="NZ_JHZG01000014.1"/>
</dbReference>
<evidence type="ECO:0000313" key="3">
    <source>
        <dbReference type="Proteomes" id="UP000016201"/>
    </source>
</evidence>
<dbReference type="AlphaFoldDB" id="R9BC23"/>
<protein>
    <recommendedName>
        <fullName evidence="1">AbiTii domain-containing protein</fullName>
    </recommendedName>
</protein>
<comment type="caution">
    <text evidence="2">The sequence shown here is derived from an EMBL/GenBank/DDBJ whole genome shotgun (WGS) entry which is preliminary data.</text>
</comment>
<feature type="domain" description="AbiTii" evidence="1">
    <location>
        <begin position="9"/>
        <end position="206"/>
    </location>
</feature>
<keyword evidence="3" id="KW-1185">Reference proteome</keyword>
<evidence type="ECO:0000259" key="1">
    <source>
        <dbReference type="Pfam" id="PF18864"/>
    </source>
</evidence>
<gene>
    <name evidence="2" type="ORF">I593_00863</name>
</gene>
<dbReference type="PATRIC" id="fig|1120927.3.peg.826"/>